<accession>A0A5J4JAK3</accession>
<evidence type="ECO:0000313" key="1">
    <source>
        <dbReference type="EMBL" id="GER68751.1"/>
    </source>
</evidence>
<dbReference type="Proteomes" id="UP000391919">
    <property type="component" value="Unassembled WGS sequence"/>
</dbReference>
<protein>
    <submittedName>
        <fullName evidence="1">Uncharacterized protein</fullName>
    </submittedName>
</protein>
<dbReference type="RefSeq" id="WP_151680033.1">
    <property type="nucleotide sequence ID" value="NZ_BKZP01000019.1"/>
</dbReference>
<dbReference type="AlphaFoldDB" id="A0A5J4JAK3"/>
<keyword evidence="2" id="KW-1185">Reference proteome</keyword>
<proteinExistence type="predicted"/>
<organism evidence="1 2">
    <name type="scientific">Weizmannia acidilactici</name>
    <dbReference type="NCBI Taxonomy" id="2607726"/>
    <lineage>
        <taxon>Bacteria</taxon>
        <taxon>Bacillati</taxon>
        <taxon>Bacillota</taxon>
        <taxon>Bacilli</taxon>
        <taxon>Bacillales</taxon>
        <taxon>Bacillaceae</taxon>
        <taxon>Heyndrickxia</taxon>
    </lineage>
</organism>
<gene>
    <name evidence="1" type="ORF">BpJC7_00540</name>
</gene>
<name>A0A5J4JAK3_9BACI</name>
<sequence length="65" mass="7459">MPDEKRYAHPRDPHMDHEAETVVNDTLGSGLVGLFNEHKPKKPFAVTSLETDEDMKKFEKYTDGK</sequence>
<evidence type="ECO:0000313" key="2">
    <source>
        <dbReference type="Proteomes" id="UP000391919"/>
    </source>
</evidence>
<comment type="caution">
    <text evidence="1">The sequence shown here is derived from an EMBL/GenBank/DDBJ whole genome shotgun (WGS) entry which is preliminary data.</text>
</comment>
<dbReference type="EMBL" id="BKZQ01000001">
    <property type="protein sequence ID" value="GER68751.1"/>
    <property type="molecule type" value="Genomic_DNA"/>
</dbReference>
<reference evidence="1 2" key="1">
    <citation type="submission" date="2019-09" db="EMBL/GenBank/DDBJ databases">
        <title>Draft genome sequence of Bacillus sp. JC-7.</title>
        <authorList>
            <person name="Tanaka N."/>
            <person name="Shiwa Y."/>
            <person name="Fujita N."/>
            <person name="Tanasupawat S."/>
        </authorList>
    </citation>
    <scope>NUCLEOTIDE SEQUENCE [LARGE SCALE GENOMIC DNA]</scope>
    <source>
        <strain evidence="1 2">JC-7</strain>
    </source>
</reference>